<organism evidence="1">
    <name type="scientific">marine sediment metagenome</name>
    <dbReference type="NCBI Taxonomy" id="412755"/>
    <lineage>
        <taxon>unclassified sequences</taxon>
        <taxon>metagenomes</taxon>
        <taxon>ecological metagenomes</taxon>
    </lineage>
</organism>
<evidence type="ECO:0000313" key="1">
    <source>
        <dbReference type="EMBL" id="KKN77002.1"/>
    </source>
</evidence>
<protein>
    <submittedName>
        <fullName evidence="1">Uncharacterized protein</fullName>
    </submittedName>
</protein>
<name>A0A0F9TPW7_9ZZZZ</name>
<dbReference type="AlphaFoldDB" id="A0A0F9TPW7"/>
<accession>A0A0F9TPW7</accession>
<sequence>MNRYQQIVEIVKVLENSPNVDDYENFEEVTLEFESDDDVAANHELAAPFRKRLFERIANMVIFNKRSDVLSGMNGKWDAARLEKGFTFGGGGIEMIDLYPEKKFKYKFLAWVR</sequence>
<proteinExistence type="predicted"/>
<comment type="caution">
    <text evidence="1">The sequence shown here is derived from an EMBL/GenBank/DDBJ whole genome shotgun (WGS) entry which is preliminary data.</text>
</comment>
<gene>
    <name evidence="1" type="ORF">LCGC14_0364940</name>
</gene>
<dbReference type="EMBL" id="LAZR01000286">
    <property type="protein sequence ID" value="KKN77002.1"/>
    <property type="molecule type" value="Genomic_DNA"/>
</dbReference>
<reference evidence="1" key="1">
    <citation type="journal article" date="2015" name="Nature">
        <title>Complex archaea that bridge the gap between prokaryotes and eukaryotes.</title>
        <authorList>
            <person name="Spang A."/>
            <person name="Saw J.H."/>
            <person name="Jorgensen S.L."/>
            <person name="Zaremba-Niedzwiedzka K."/>
            <person name="Martijn J."/>
            <person name="Lind A.E."/>
            <person name="van Eijk R."/>
            <person name="Schleper C."/>
            <person name="Guy L."/>
            <person name="Ettema T.J."/>
        </authorList>
    </citation>
    <scope>NUCLEOTIDE SEQUENCE</scope>
</reference>